<dbReference type="AlphaFoldDB" id="A0A5C6PT62"/>
<sequence length="103" mass="10791">MAARRHGPPRLVLSRRPSQPPLTFSPLRARVTVNPSSRCCHGNPLSAPAPPTPHSARSAEESRGGQPVDAARPPRHGAVGPTSPTCSGAPPLALATTSRRLRN</sequence>
<accession>A0A5C6PT62</accession>
<evidence type="ECO:0000313" key="3">
    <source>
        <dbReference type="Proteomes" id="UP000324091"/>
    </source>
</evidence>
<dbReference type="Proteomes" id="UP000324091">
    <property type="component" value="Chromosome 1"/>
</dbReference>
<name>A0A5C6PT62_9TELE</name>
<proteinExistence type="predicted"/>
<protein>
    <submittedName>
        <fullName evidence="2">Uncharacterized protein</fullName>
    </submittedName>
</protein>
<keyword evidence="3" id="KW-1185">Reference proteome</keyword>
<comment type="caution">
    <text evidence="2">The sequence shown here is derived from an EMBL/GenBank/DDBJ whole genome shotgun (WGS) entry which is preliminary data.</text>
</comment>
<gene>
    <name evidence="2" type="ORF">D4764_01G0019440</name>
</gene>
<evidence type="ECO:0000313" key="2">
    <source>
        <dbReference type="EMBL" id="TWW82129.1"/>
    </source>
</evidence>
<reference evidence="2 3" key="1">
    <citation type="submission" date="2019-04" db="EMBL/GenBank/DDBJ databases">
        <title>Chromosome genome assembly for Takifugu flavidus.</title>
        <authorList>
            <person name="Xiao S."/>
        </authorList>
    </citation>
    <scope>NUCLEOTIDE SEQUENCE [LARGE SCALE GENOMIC DNA]</scope>
    <source>
        <strain evidence="2">HTHZ2018</strain>
        <tissue evidence="2">Muscle</tissue>
    </source>
</reference>
<dbReference type="EMBL" id="RHFK02000001">
    <property type="protein sequence ID" value="TWW82129.1"/>
    <property type="molecule type" value="Genomic_DNA"/>
</dbReference>
<evidence type="ECO:0000256" key="1">
    <source>
        <dbReference type="SAM" id="MobiDB-lite"/>
    </source>
</evidence>
<feature type="region of interest" description="Disordered" evidence="1">
    <location>
        <begin position="1"/>
        <end position="103"/>
    </location>
</feature>
<organism evidence="2 3">
    <name type="scientific">Takifugu flavidus</name>
    <name type="common">sansaifugu</name>
    <dbReference type="NCBI Taxonomy" id="433684"/>
    <lineage>
        <taxon>Eukaryota</taxon>
        <taxon>Metazoa</taxon>
        <taxon>Chordata</taxon>
        <taxon>Craniata</taxon>
        <taxon>Vertebrata</taxon>
        <taxon>Euteleostomi</taxon>
        <taxon>Actinopterygii</taxon>
        <taxon>Neopterygii</taxon>
        <taxon>Teleostei</taxon>
        <taxon>Neoteleostei</taxon>
        <taxon>Acanthomorphata</taxon>
        <taxon>Eupercaria</taxon>
        <taxon>Tetraodontiformes</taxon>
        <taxon>Tetradontoidea</taxon>
        <taxon>Tetraodontidae</taxon>
        <taxon>Takifugu</taxon>
    </lineage>
</organism>